<comment type="similarity">
    <text evidence="2">Belongs to the N-acetylmuramoyl-L-alanine amidase 2 family.</text>
</comment>
<evidence type="ECO:0000256" key="4">
    <source>
        <dbReference type="ARBA" id="ARBA00022801"/>
    </source>
</evidence>
<dbReference type="PANTHER" id="PTHR30417">
    <property type="entry name" value="N-ACETYLMURAMOYL-L-ALANINE AMIDASE AMID"/>
    <property type="match status" value="1"/>
</dbReference>
<dbReference type="Pfam" id="PF01510">
    <property type="entry name" value="Amidase_2"/>
    <property type="match status" value="1"/>
</dbReference>
<dbReference type="CDD" id="cd06583">
    <property type="entry name" value="PGRP"/>
    <property type="match status" value="1"/>
</dbReference>
<dbReference type="GO" id="GO:0019867">
    <property type="term" value="C:outer membrane"/>
    <property type="evidence" value="ECO:0007669"/>
    <property type="project" value="TreeGrafter"/>
</dbReference>
<dbReference type="RefSeq" id="WP_210682128.1">
    <property type="nucleotide sequence ID" value="NZ_JAGMWN010000004.1"/>
</dbReference>
<evidence type="ECO:0000259" key="7">
    <source>
        <dbReference type="SMART" id="SM00644"/>
    </source>
</evidence>
<name>A0A8J7V2P6_9PROT</name>
<protein>
    <recommendedName>
        <fullName evidence="3">N-acetylmuramoyl-L-alanine amidase</fullName>
        <ecNumber evidence="3">3.5.1.28</ecNumber>
    </recommendedName>
</protein>
<evidence type="ECO:0000256" key="1">
    <source>
        <dbReference type="ARBA" id="ARBA00001561"/>
    </source>
</evidence>
<comment type="catalytic activity">
    <reaction evidence="1">
        <text>Hydrolyzes the link between N-acetylmuramoyl residues and L-amino acid residues in certain cell-wall glycopeptides.</text>
        <dbReference type="EC" id="3.5.1.28"/>
    </reaction>
</comment>
<evidence type="ECO:0000313" key="9">
    <source>
        <dbReference type="Proteomes" id="UP000672602"/>
    </source>
</evidence>
<dbReference type="InterPro" id="IPR036366">
    <property type="entry name" value="PGBDSf"/>
</dbReference>
<organism evidence="8 9">
    <name type="scientific">Marivibrio halodurans</name>
    <dbReference type="NCBI Taxonomy" id="2039722"/>
    <lineage>
        <taxon>Bacteria</taxon>
        <taxon>Pseudomonadati</taxon>
        <taxon>Pseudomonadota</taxon>
        <taxon>Alphaproteobacteria</taxon>
        <taxon>Rhodospirillales</taxon>
        <taxon>Rhodospirillaceae</taxon>
        <taxon>Marivibrio</taxon>
    </lineage>
</organism>
<dbReference type="InterPro" id="IPR051206">
    <property type="entry name" value="NAMLAA_amidase_2"/>
</dbReference>
<dbReference type="Gene3D" id="3.40.80.10">
    <property type="entry name" value="Peptidoglycan recognition protein-like"/>
    <property type="match status" value="1"/>
</dbReference>
<dbReference type="InterPro" id="IPR002502">
    <property type="entry name" value="Amidase_domain"/>
</dbReference>
<dbReference type="GO" id="GO:0009253">
    <property type="term" value="P:peptidoglycan catabolic process"/>
    <property type="evidence" value="ECO:0007669"/>
    <property type="project" value="InterPro"/>
</dbReference>
<feature type="region of interest" description="Disordered" evidence="6">
    <location>
        <begin position="1"/>
        <end position="23"/>
    </location>
</feature>
<dbReference type="EMBL" id="JAGMWN010000004">
    <property type="protein sequence ID" value="MBP5857550.1"/>
    <property type="molecule type" value="Genomic_DNA"/>
</dbReference>
<dbReference type="InterPro" id="IPR036505">
    <property type="entry name" value="Amidase/PGRP_sf"/>
</dbReference>
<dbReference type="GO" id="GO:0071555">
    <property type="term" value="P:cell wall organization"/>
    <property type="evidence" value="ECO:0007669"/>
    <property type="project" value="UniProtKB-KW"/>
</dbReference>
<dbReference type="SUPFAM" id="SSF47090">
    <property type="entry name" value="PGBD-like"/>
    <property type="match status" value="1"/>
</dbReference>
<comment type="caution">
    <text evidence="8">The sequence shown here is derived from an EMBL/GenBank/DDBJ whole genome shotgun (WGS) entry which is preliminary data.</text>
</comment>
<keyword evidence="4" id="KW-0378">Hydrolase</keyword>
<dbReference type="PANTHER" id="PTHR30417:SF1">
    <property type="entry name" value="N-ACETYLMURAMOYL-L-ALANINE AMIDASE AMID"/>
    <property type="match status" value="1"/>
</dbReference>
<dbReference type="GO" id="GO:0008745">
    <property type="term" value="F:N-acetylmuramoyl-L-alanine amidase activity"/>
    <property type="evidence" value="ECO:0007669"/>
    <property type="project" value="UniProtKB-EC"/>
</dbReference>
<evidence type="ECO:0000256" key="2">
    <source>
        <dbReference type="ARBA" id="ARBA00007553"/>
    </source>
</evidence>
<dbReference type="EC" id="3.5.1.28" evidence="3"/>
<dbReference type="AlphaFoldDB" id="A0A8J7V2P6"/>
<keyword evidence="9" id="KW-1185">Reference proteome</keyword>
<dbReference type="SMART" id="SM00644">
    <property type="entry name" value="Ami_2"/>
    <property type="match status" value="1"/>
</dbReference>
<sequence>MTDGAPPIQARPSPNFGPRRPDADGRQAAVDMLVLHYTDMENATVSLDRLCDPSAQVSAHYLIDEDGTIHQLVAEAERAWHAGLAYWRGIRDVNSRSIGIELQNPGHRLGYRPFPDAQIDSLIALAHDLLTRHPIRPRNILGHSDVAPARKRDPGELFPWPRLAAHGIGLWPDGPVEAGGSLPDILAGIGYDREAEHLVEAFQRRYRPARIDGRADAETTGLAAAVLALCEETDTPRAEGDEEP</sequence>
<dbReference type="InterPro" id="IPR036365">
    <property type="entry name" value="PGBD-like_sf"/>
</dbReference>
<dbReference type="Gene3D" id="1.10.101.10">
    <property type="entry name" value="PGBD-like superfamily/PGBD"/>
    <property type="match status" value="1"/>
</dbReference>
<reference evidence="8" key="1">
    <citation type="submission" date="2021-04" db="EMBL/GenBank/DDBJ databases">
        <authorList>
            <person name="Zhang D.-C."/>
        </authorList>
    </citation>
    <scope>NUCLEOTIDE SEQUENCE</scope>
    <source>
        <strain evidence="8">CGMCC 1.15697</strain>
    </source>
</reference>
<dbReference type="SUPFAM" id="SSF55846">
    <property type="entry name" value="N-acetylmuramoyl-L-alanine amidase-like"/>
    <property type="match status" value="1"/>
</dbReference>
<dbReference type="GO" id="GO:0009254">
    <property type="term" value="P:peptidoglycan turnover"/>
    <property type="evidence" value="ECO:0007669"/>
    <property type="project" value="TreeGrafter"/>
</dbReference>
<feature type="domain" description="N-acetylmuramoyl-L-alanine amidase" evidence="7">
    <location>
        <begin position="18"/>
        <end position="155"/>
    </location>
</feature>
<accession>A0A8J7V2P6</accession>
<evidence type="ECO:0000256" key="5">
    <source>
        <dbReference type="ARBA" id="ARBA00023316"/>
    </source>
</evidence>
<evidence type="ECO:0000313" key="8">
    <source>
        <dbReference type="EMBL" id="MBP5857550.1"/>
    </source>
</evidence>
<proteinExistence type="inferred from homology"/>
<keyword evidence="5" id="KW-0961">Cell wall biogenesis/degradation</keyword>
<evidence type="ECO:0000256" key="3">
    <source>
        <dbReference type="ARBA" id="ARBA00011901"/>
    </source>
</evidence>
<dbReference type="Proteomes" id="UP000672602">
    <property type="component" value="Unassembled WGS sequence"/>
</dbReference>
<evidence type="ECO:0000256" key="6">
    <source>
        <dbReference type="SAM" id="MobiDB-lite"/>
    </source>
</evidence>
<gene>
    <name evidence="8" type="ORF">KAJ83_11060</name>
</gene>